<keyword evidence="9" id="KW-0808">Transferase</keyword>
<dbReference type="SMART" id="SM00954">
    <property type="entry name" value="RelA_SpoT"/>
    <property type="match status" value="1"/>
</dbReference>
<dbReference type="GO" id="GO:0005886">
    <property type="term" value="C:plasma membrane"/>
    <property type="evidence" value="ECO:0007669"/>
    <property type="project" value="TreeGrafter"/>
</dbReference>
<dbReference type="Gene3D" id="3.10.20.30">
    <property type="match status" value="1"/>
</dbReference>
<feature type="domain" description="TGS" evidence="8">
    <location>
        <begin position="417"/>
        <end position="478"/>
    </location>
</feature>
<dbReference type="InterPro" id="IPR045865">
    <property type="entry name" value="ACT-like_dom_sf"/>
</dbReference>
<evidence type="ECO:0000313" key="10">
    <source>
        <dbReference type="Proteomes" id="UP000242502"/>
    </source>
</evidence>
<dbReference type="CDD" id="cd01668">
    <property type="entry name" value="TGS_RSH"/>
    <property type="match status" value="1"/>
</dbReference>
<reference evidence="9 10" key="1">
    <citation type="journal article" date="2016" name="Appl. Environ. Microbiol.">
        <title>Lack of Overt Genome Reduction in the Bryostatin-Producing Bryozoan Symbiont "Candidatus Endobugula sertula".</title>
        <authorList>
            <person name="Miller I.J."/>
            <person name="Vanee N."/>
            <person name="Fong S.S."/>
            <person name="Lim-Fong G.E."/>
            <person name="Kwan J.C."/>
        </authorList>
    </citation>
    <scope>NUCLEOTIDE SEQUENCE [LARGE SCALE GENOMIC DNA]</scope>
    <source>
        <strain evidence="9">AB1-4</strain>
    </source>
</reference>
<organism evidence="9 10">
    <name type="scientific">Candidatus Endobugula sertula</name>
    <name type="common">Bugula neritina bacterial symbiont</name>
    <dbReference type="NCBI Taxonomy" id="62101"/>
    <lineage>
        <taxon>Bacteria</taxon>
        <taxon>Pseudomonadati</taxon>
        <taxon>Pseudomonadota</taxon>
        <taxon>Gammaproteobacteria</taxon>
        <taxon>Cellvibrionales</taxon>
        <taxon>Cellvibrionaceae</taxon>
        <taxon>Candidatus Endobugula</taxon>
    </lineage>
</organism>
<dbReference type="GO" id="GO:0016301">
    <property type="term" value="F:kinase activity"/>
    <property type="evidence" value="ECO:0007669"/>
    <property type="project" value="UniProtKB-KW"/>
</dbReference>
<comment type="caution">
    <text evidence="9">The sequence shown here is derived from an EMBL/GenBank/DDBJ whole genome shotgun (WGS) entry which is preliminary data.</text>
</comment>
<dbReference type="GO" id="GO:0015949">
    <property type="term" value="P:nucleobase-containing small molecule interconversion"/>
    <property type="evidence" value="ECO:0007669"/>
    <property type="project" value="UniProtKB-ARBA"/>
</dbReference>
<evidence type="ECO:0000313" key="9">
    <source>
        <dbReference type="EMBL" id="ODS23442.1"/>
    </source>
</evidence>
<dbReference type="CDD" id="cd04876">
    <property type="entry name" value="ACT_RelA-SpoT"/>
    <property type="match status" value="1"/>
</dbReference>
<dbReference type="Pfam" id="PF13328">
    <property type="entry name" value="HD_4"/>
    <property type="match status" value="1"/>
</dbReference>
<dbReference type="InterPro" id="IPR007685">
    <property type="entry name" value="RelA_SpoT"/>
</dbReference>
<dbReference type="FunFam" id="3.30.460.10:FF:000001">
    <property type="entry name" value="GTP pyrophosphokinase RelA"/>
    <property type="match status" value="1"/>
</dbReference>
<evidence type="ECO:0000256" key="5">
    <source>
        <dbReference type="ARBA" id="ARBA00033308"/>
    </source>
</evidence>
<dbReference type="Gene3D" id="3.30.70.260">
    <property type="match status" value="1"/>
</dbReference>
<dbReference type="NCBIfam" id="NF008124">
    <property type="entry name" value="PRK10872.1"/>
    <property type="match status" value="1"/>
</dbReference>
<dbReference type="STRING" id="62101.AB835_08760"/>
<keyword evidence="9" id="KW-0418">Kinase</keyword>
<dbReference type="Pfam" id="PF02824">
    <property type="entry name" value="TGS"/>
    <property type="match status" value="1"/>
</dbReference>
<dbReference type="InterPro" id="IPR043519">
    <property type="entry name" value="NT_sf"/>
</dbReference>
<dbReference type="SUPFAM" id="SSF109604">
    <property type="entry name" value="HD-domain/PDEase-like"/>
    <property type="match status" value="1"/>
</dbReference>
<dbReference type="PANTHER" id="PTHR21262:SF31">
    <property type="entry name" value="GTP PYROPHOSPHOKINASE"/>
    <property type="match status" value="1"/>
</dbReference>
<feature type="domain" description="ACT" evidence="7">
    <location>
        <begin position="674"/>
        <end position="748"/>
    </location>
</feature>
<dbReference type="GO" id="GO:0042594">
    <property type="term" value="P:response to starvation"/>
    <property type="evidence" value="ECO:0007669"/>
    <property type="project" value="TreeGrafter"/>
</dbReference>
<dbReference type="InterPro" id="IPR002912">
    <property type="entry name" value="ACT_dom"/>
</dbReference>
<comment type="pathway">
    <text evidence="2">Purine metabolism.</text>
</comment>
<dbReference type="GO" id="GO:0015969">
    <property type="term" value="P:guanosine tetraphosphate metabolic process"/>
    <property type="evidence" value="ECO:0007669"/>
    <property type="project" value="InterPro"/>
</dbReference>
<dbReference type="InterPro" id="IPR033655">
    <property type="entry name" value="TGS_RelA/SpoT"/>
</dbReference>
<dbReference type="InterPro" id="IPR004095">
    <property type="entry name" value="TGS"/>
</dbReference>
<comment type="similarity">
    <text evidence="6">Belongs to the relA/spoT family.</text>
</comment>
<dbReference type="Proteomes" id="UP000242502">
    <property type="component" value="Unassembled WGS sequence"/>
</dbReference>
<dbReference type="Pfam" id="PF13291">
    <property type="entry name" value="ACT_4"/>
    <property type="match status" value="1"/>
</dbReference>
<dbReference type="NCBIfam" id="TIGR00691">
    <property type="entry name" value="spoT_relA"/>
    <property type="match status" value="1"/>
</dbReference>
<dbReference type="InterPro" id="IPR004811">
    <property type="entry name" value="RelA/Spo_fam"/>
</dbReference>
<name>A0A1D2QPE8_9GAMM</name>
<dbReference type="SUPFAM" id="SSF81301">
    <property type="entry name" value="Nucleotidyltransferase"/>
    <property type="match status" value="1"/>
</dbReference>
<dbReference type="InterPro" id="IPR045600">
    <property type="entry name" value="RelA/SpoT_AH_RIS"/>
</dbReference>
<dbReference type="FunFam" id="3.10.20.30:FF:000002">
    <property type="entry name" value="GTP pyrophosphokinase (RelA/SpoT)"/>
    <property type="match status" value="1"/>
</dbReference>
<evidence type="ECO:0000259" key="7">
    <source>
        <dbReference type="PROSITE" id="PS51671"/>
    </source>
</evidence>
<dbReference type="EMBL" id="MDLC01000028">
    <property type="protein sequence ID" value="ODS23442.1"/>
    <property type="molecule type" value="Genomic_DNA"/>
</dbReference>
<gene>
    <name evidence="9" type="primary">relA</name>
    <name evidence="9" type="ORF">AB835_08760</name>
</gene>
<dbReference type="PANTHER" id="PTHR21262">
    <property type="entry name" value="GUANOSINE-3',5'-BIS DIPHOSPHATE 3'-PYROPHOSPHOHYDROLASE"/>
    <property type="match status" value="1"/>
</dbReference>
<dbReference type="Gene3D" id="3.30.460.10">
    <property type="entry name" value="Beta Polymerase, domain 2"/>
    <property type="match status" value="1"/>
</dbReference>
<dbReference type="InterPro" id="IPR012675">
    <property type="entry name" value="Beta-grasp_dom_sf"/>
</dbReference>
<dbReference type="AlphaFoldDB" id="A0A1D2QPE8"/>
<dbReference type="PROSITE" id="PS51671">
    <property type="entry name" value="ACT"/>
    <property type="match status" value="1"/>
</dbReference>
<evidence type="ECO:0000256" key="4">
    <source>
        <dbReference type="ARBA" id="ARBA00032407"/>
    </source>
</evidence>
<dbReference type="GO" id="GO:0008893">
    <property type="term" value="F:guanosine-3',5'-bis(diphosphate) 3'-diphosphatase activity"/>
    <property type="evidence" value="ECO:0007669"/>
    <property type="project" value="TreeGrafter"/>
</dbReference>
<dbReference type="Pfam" id="PF19296">
    <property type="entry name" value="RelA_AH_RIS"/>
    <property type="match status" value="1"/>
</dbReference>
<comment type="function">
    <text evidence="6">In eubacteria ppGpp (guanosine 3'-diphosphate 5'-diphosphate) is a mediator of the stringent response that coordinates a variety of cellular activities in response to changes in nutritional abundance.</text>
</comment>
<dbReference type="Gene3D" id="1.10.3210.10">
    <property type="entry name" value="Hypothetical protein af1432"/>
    <property type="match status" value="1"/>
</dbReference>
<sequence length="748" mass="84310">MVKVREDYPVTSNGELDFNQWAQRMVDTSGIDPSAQTCLVSAATVAQLAEEETSNAKNLWSDRSSSTLTGLEMADILAELQLDQDALVAAVVYRSVREDKISLRDIGEQFGQVVAGLVEGVLGMAAISHLRNDSEERVFGKQSAEQIENVRRMLVSMVDDVRVALIKLAERTCAIRAVKEESEARKRKVAREVFDIYAPLAHRLGIGHIKWELEDLGFRYLKPDEYKSIAKLLDEKRLDRQDYIDNVVSNLNTQIRKSGIDAEVHGRAKHIYSIWRKMQRKRIGFSEVYDIRALRILVPNTKDCYEVLGIVHTLWRNIPHEFDDYVAAPKENGYRSLHTAVTGPGGKVIEVQIRSHSMHEEAEYGVCSHWRYKGTDADSSENSYEQKIEWLRQVLDWHEELGVDSLRDDLGSGIEQDRVYLFTPGGHVVDLPARSTPLDFAYRIHTEIGHCCRGAKVNGSIVPLNHQLSTGDQVEILTGKQTVPSRDWLTESLGYLNTTRARAKVRHWFGEQAREQNIADGRALLDNELKRLAIRELNFEQLLTSLKEKTLDDLYAHLGSGDVSLTQVLKAVQQLVASNIEEESQVQLYVSDTHTSSSAGNDVYIEGVGNLLTNIARCCHPLPGDEINGYITLGKGVSIHRKDCRNVLQLATDEPERIIQVSWGEVPRQTYTVDINIEAYDRIGLLRDVISVLDSAHNNITSMQTSSNKGDNTVYMMITMDIRDFAQLSQILARLNQLPNVASARRKH</sequence>
<evidence type="ECO:0000259" key="8">
    <source>
        <dbReference type="PROSITE" id="PS51880"/>
    </source>
</evidence>
<protein>
    <recommendedName>
        <fullName evidence="1">GTP pyrophosphokinase</fullName>
    </recommendedName>
    <alternativeName>
        <fullName evidence="4">(p)ppGpp synthase</fullName>
    </alternativeName>
    <alternativeName>
        <fullName evidence="3">ATP:GTP 3'-pyrophosphotransferase</fullName>
    </alternativeName>
    <alternativeName>
        <fullName evidence="5">ppGpp synthase I</fullName>
    </alternativeName>
</protein>
<dbReference type="SUPFAM" id="SSF81271">
    <property type="entry name" value="TGS-like"/>
    <property type="match status" value="1"/>
</dbReference>
<accession>A0A1D2QPE8</accession>
<dbReference type="SUPFAM" id="SSF55021">
    <property type="entry name" value="ACT-like"/>
    <property type="match status" value="1"/>
</dbReference>
<evidence type="ECO:0000256" key="2">
    <source>
        <dbReference type="ARBA" id="ARBA00025704"/>
    </source>
</evidence>
<dbReference type="InterPro" id="IPR012676">
    <property type="entry name" value="TGS-like"/>
</dbReference>
<dbReference type="PROSITE" id="PS51880">
    <property type="entry name" value="TGS"/>
    <property type="match status" value="1"/>
</dbReference>
<dbReference type="CDD" id="cd05399">
    <property type="entry name" value="NT_Rel-Spo_like"/>
    <property type="match status" value="1"/>
</dbReference>
<evidence type="ECO:0000256" key="6">
    <source>
        <dbReference type="RuleBase" id="RU003847"/>
    </source>
</evidence>
<dbReference type="GO" id="GO:0008728">
    <property type="term" value="F:GTP diphosphokinase activity"/>
    <property type="evidence" value="ECO:0007669"/>
    <property type="project" value="TreeGrafter"/>
</dbReference>
<proteinExistence type="inferred from homology"/>
<evidence type="ECO:0000256" key="3">
    <source>
        <dbReference type="ARBA" id="ARBA00029754"/>
    </source>
</evidence>
<dbReference type="Pfam" id="PF04607">
    <property type="entry name" value="RelA_SpoT"/>
    <property type="match status" value="1"/>
</dbReference>
<evidence type="ECO:0000256" key="1">
    <source>
        <dbReference type="ARBA" id="ARBA00019852"/>
    </source>
</evidence>